<dbReference type="GO" id="GO:0016020">
    <property type="term" value="C:membrane"/>
    <property type="evidence" value="ECO:0007669"/>
    <property type="project" value="InterPro"/>
</dbReference>
<protein>
    <recommendedName>
        <fullName evidence="2">EamA domain-containing protein</fullName>
    </recommendedName>
</protein>
<dbReference type="RefSeq" id="WP_165269489.1">
    <property type="nucleotide sequence ID" value="NZ_JAALLS010000015.1"/>
</dbReference>
<dbReference type="InterPro" id="IPR000620">
    <property type="entry name" value="EamA_dom"/>
</dbReference>
<gene>
    <name evidence="3" type="ORF">G3569_12130</name>
</gene>
<sequence>MAYFYLLLSSVCSLAIAHLLKLTEVKKLRTLNTLTVNYLVAAIFAFSVGLSQKSGGAPLAQSSFLVFFCIIVGAFFIGNFVVYGKSVHTNGVGITIAAMRLSLLIPVLISVFLYAEYLGALKILGVLLVFGAMGLLIPKKNSVKVGSISASWLLVIIFVLSGFADASLKIYNEEFSTNLNELTFMGMIFAGAFVIGLVLCVLRSRPLIRKKELLLGAAIGIPNLYSSIFLIYALDGISGAIAYPIVNILNVLGGTFLGLLVWNDKVSYKQWGGIAAAVIAILLLI</sequence>
<feature type="transmembrane region" description="Helical" evidence="1">
    <location>
        <begin position="214"/>
        <end position="234"/>
    </location>
</feature>
<feature type="transmembrane region" description="Helical" evidence="1">
    <location>
        <begin position="64"/>
        <end position="82"/>
    </location>
</feature>
<evidence type="ECO:0000259" key="2">
    <source>
        <dbReference type="Pfam" id="PF00892"/>
    </source>
</evidence>
<feature type="transmembrane region" description="Helical" evidence="1">
    <location>
        <begin position="145"/>
        <end position="164"/>
    </location>
</feature>
<keyword evidence="1" id="KW-0812">Transmembrane</keyword>
<accession>A0A6M1TAQ0</accession>
<keyword evidence="4" id="KW-1185">Reference proteome</keyword>
<dbReference type="SUPFAM" id="SSF103481">
    <property type="entry name" value="Multidrug resistance efflux transporter EmrE"/>
    <property type="match status" value="1"/>
</dbReference>
<organism evidence="3 4">
    <name type="scientific">Fodinibius halophilus</name>
    <dbReference type="NCBI Taxonomy" id="1736908"/>
    <lineage>
        <taxon>Bacteria</taxon>
        <taxon>Pseudomonadati</taxon>
        <taxon>Balneolota</taxon>
        <taxon>Balneolia</taxon>
        <taxon>Balneolales</taxon>
        <taxon>Balneolaceae</taxon>
        <taxon>Fodinibius</taxon>
    </lineage>
</organism>
<dbReference type="AlphaFoldDB" id="A0A6M1TAQ0"/>
<dbReference type="InterPro" id="IPR037185">
    <property type="entry name" value="EmrE-like"/>
</dbReference>
<proteinExistence type="predicted"/>
<dbReference type="Proteomes" id="UP000479132">
    <property type="component" value="Unassembled WGS sequence"/>
</dbReference>
<name>A0A6M1TAQ0_9BACT</name>
<evidence type="ECO:0000256" key="1">
    <source>
        <dbReference type="SAM" id="Phobius"/>
    </source>
</evidence>
<dbReference type="Gene3D" id="1.10.3730.20">
    <property type="match status" value="1"/>
</dbReference>
<keyword evidence="1" id="KW-1133">Transmembrane helix</keyword>
<reference evidence="3 4" key="1">
    <citation type="submission" date="2020-02" db="EMBL/GenBank/DDBJ databases">
        <title>Aliifodinibius halophilus 2W32, complete genome.</title>
        <authorList>
            <person name="Li Y."/>
            <person name="Wu S."/>
        </authorList>
    </citation>
    <scope>NUCLEOTIDE SEQUENCE [LARGE SCALE GENOMIC DNA]</scope>
    <source>
        <strain evidence="3 4">2W32</strain>
    </source>
</reference>
<evidence type="ECO:0000313" key="4">
    <source>
        <dbReference type="Proteomes" id="UP000479132"/>
    </source>
</evidence>
<evidence type="ECO:0000313" key="3">
    <source>
        <dbReference type="EMBL" id="NGP89101.1"/>
    </source>
</evidence>
<feature type="transmembrane region" description="Helical" evidence="1">
    <location>
        <begin position="34"/>
        <end position="52"/>
    </location>
</feature>
<feature type="transmembrane region" description="Helical" evidence="1">
    <location>
        <begin position="94"/>
        <end position="114"/>
    </location>
</feature>
<feature type="transmembrane region" description="Helical" evidence="1">
    <location>
        <begin position="184"/>
        <end position="202"/>
    </location>
</feature>
<keyword evidence="1" id="KW-0472">Membrane</keyword>
<dbReference type="EMBL" id="JAALLS010000015">
    <property type="protein sequence ID" value="NGP89101.1"/>
    <property type="molecule type" value="Genomic_DNA"/>
</dbReference>
<feature type="transmembrane region" description="Helical" evidence="1">
    <location>
        <begin position="240"/>
        <end position="262"/>
    </location>
</feature>
<comment type="caution">
    <text evidence="3">The sequence shown here is derived from an EMBL/GenBank/DDBJ whole genome shotgun (WGS) entry which is preliminary data.</text>
</comment>
<feature type="transmembrane region" description="Helical" evidence="1">
    <location>
        <begin position="6"/>
        <end position="22"/>
    </location>
</feature>
<dbReference type="Pfam" id="PF00892">
    <property type="entry name" value="EamA"/>
    <property type="match status" value="1"/>
</dbReference>
<feature type="domain" description="EamA" evidence="2">
    <location>
        <begin position="153"/>
        <end position="284"/>
    </location>
</feature>
<feature type="transmembrane region" description="Helical" evidence="1">
    <location>
        <begin position="120"/>
        <end position="138"/>
    </location>
</feature>